<evidence type="ECO:0000259" key="1">
    <source>
        <dbReference type="PROSITE" id="PS51918"/>
    </source>
</evidence>
<name>A0ABP2AQK8_SARVE</name>
<comment type="caution">
    <text evidence="2">The sequence shown here is derived from an EMBL/GenBank/DDBJ whole genome shotgun (WGS) entry which is preliminary data.</text>
</comment>
<keyword evidence="3" id="KW-1185">Reference proteome</keyword>
<dbReference type="CDD" id="cd01335">
    <property type="entry name" value="Radical_SAM"/>
    <property type="match status" value="1"/>
</dbReference>
<dbReference type="SFLD" id="SFLDG01082">
    <property type="entry name" value="B12-binding_domain_containing"/>
    <property type="match status" value="1"/>
</dbReference>
<accession>A0ABP2AQK8</accession>
<dbReference type="SFLD" id="SFLDG01065">
    <property type="entry name" value="anaerobic_coproporphyrinogen-I"/>
    <property type="match status" value="1"/>
</dbReference>
<dbReference type="PANTHER" id="PTHR13932:SF1">
    <property type="entry name" value="OXYGEN-INDEPENDENT COPROPORPHYRINOGEN-III OXIDASE-LIKE PROTEIN HEMZ"/>
    <property type="match status" value="1"/>
</dbReference>
<gene>
    <name evidence="2" type="primary">hemZ_2</name>
    <name evidence="2" type="ORF">ERS852473_01562</name>
</gene>
<dbReference type="Gene3D" id="3.80.30.20">
    <property type="entry name" value="tm_1862 like domain"/>
    <property type="match status" value="1"/>
</dbReference>
<dbReference type="InterPro" id="IPR023995">
    <property type="entry name" value="HemZ"/>
</dbReference>
<dbReference type="Pfam" id="PF04055">
    <property type="entry name" value="Radical_SAM"/>
    <property type="match status" value="1"/>
</dbReference>
<dbReference type="SFLD" id="SFLDS00029">
    <property type="entry name" value="Radical_SAM"/>
    <property type="match status" value="1"/>
</dbReference>
<dbReference type="NCBIfam" id="NF006060">
    <property type="entry name" value="PRK08207.1-3"/>
    <property type="match status" value="1"/>
</dbReference>
<dbReference type="GO" id="GO:0016491">
    <property type="term" value="F:oxidoreductase activity"/>
    <property type="evidence" value="ECO:0007669"/>
    <property type="project" value="UniProtKB-KW"/>
</dbReference>
<dbReference type="SMART" id="SM00729">
    <property type="entry name" value="Elp3"/>
    <property type="match status" value="1"/>
</dbReference>
<dbReference type="PANTHER" id="PTHR13932">
    <property type="entry name" value="COPROPORPHYRINIGEN III OXIDASE"/>
    <property type="match status" value="1"/>
</dbReference>
<dbReference type="InterPro" id="IPR034505">
    <property type="entry name" value="Coproporphyrinogen-III_oxidase"/>
</dbReference>
<dbReference type="InterPro" id="IPR023404">
    <property type="entry name" value="rSAM_horseshoe"/>
</dbReference>
<evidence type="ECO:0000313" key="3">
    <source>
        <dbReference type="Proteomes" id="UP000095488"/>
    </source>
</evidence>
<dbReference type="EMBL" id="CYZR01000005">
    <property type="protein sequence ID" value="CUN97891.1"/>
    <property type="molecule type" value="Genomic_DNA"/>
</dbReference>
<dbReference type="EC" id="1.3.99.22" evidence="2"/>
<dbReference type="SUPFAM" id="SSF102114">
    <property type="entry name" value="Radical SAM enzymes"/>
    <property type="match status" value="1"/>
</dbReference>
<keyword evidence="2" id="KW-0560">Oxidoreductase</keyword>
<proteinExistence type="predicted"/>
<dbReference type="PROSITE" id="PS51918">
    <property type="entry name" value="RADICAL_SAM"/>
    <property type="match status" value="1"/>
</dbReference>
<dbReference type="InterPro" id="IPR006638">
    <property type="entry name" value="Elp3/MiaA/NifB-like_rSAM"/>
</dbReference>
<dbReference type="InterPro" id="IPR007197">
    <property type="entry name" value="rSAM"/>
</dbReference>
<protein>
    <submittedName>
        <fullName evidence="2">Oxygen-independent coproporphyrinogen-III oxidase 2</fullName>
        <ecNumber evidence="2">1.3.99.22</ecNumber>
    </submittedName>
</protein>
<dbReference type="Proteomes" id="UP000095488">
    <property type="component" value="Unassembled WGS sequence"/>
</dbReference>
<organism evidence="2 3">
    <name type="scientific">Sarcina ventriculi</name>
    <name type="common">Clostridium ventriculi</name>
    <dbReference type="NCBI Taxonomy" id="1267"/>
    <lineage>
        <taxon>Bacteria</taxon>
        <taxon>Bacillati</taxon>
        <taxon>Bacillota</taxon>
        <taxon>Clostridia</taxon>
        <taxon>Eubacteriales</taxon>
        <taxon>Clostridiaceae</taxon>
        <taxon>Sarcina</taxon>
    </lineage>
</organism>
<reference evidence="2 3" key="1">
    <citation type="submission" date="2015-09" db="EMBL/GenBank/DDBJ databases">
        <authorList>
            <consortium name="Pathogen Informatics"/>
            <person name="Wu L."/>
            <person name="Ma J."/>
        </authorList>
    </citation>
    <scope>NUCLEOTIDE SEQUENCE [LARGE SCALE GENOMIC DNA]</scope>
    <source>
        <strain evidence="2 3">2789STDY5834858</strain>
    </source>
</reference>
<dbReference type="NCBIfam" id="TIGR03994">
    <property type="entry name" value="rSAM_HemZ"/>
    <property type="match status" value="1"/>
</dbReference>
<evidence type="ECO:0000313" key="2">
    <source>
        <dbReference type="EMBL" id="CUN97891.1"/>
    </source>
</evidence>
<dbReference type="InterPro" id="IPR058240">
    <property type="entry name" value="rSAM_sf"/>
</dbReference>
<feature type="domain" description="Radical SAM core" evidence="1">
    <location>
        <begin position="143"/>
        <end position="385"/>
    </location>
</feature>
<dbReference type="SFLD" id="SFLDF00310">
    <property type="entry name" value="oxygen-independent_coproporphy"/>
    <property type="match status" value="1"/>
</dbReference>
<sequence length="481" mass="55843">MHINIYLDNLNYRYDVYQMFNIFYTFHELKFVNEADIYDYKVEIGEDFIKVSSKNDSYIEKTTKDDNFKECLKRCIFSFLTAKLKDYYPWGILVGIRPSKIALKKLNEGKTEKEIINYFESNYLATKEKAKLCIDVAKREKEFVNKDEKTISIYVGMAFCPTRCLYCSFAANPIQGRLKKEVDNYINALKVEIKAINSYVREKGLKIETVYFGGGTPTSVSNEQFEDLLKDIYNSFVKDKNLKEFTVECGRPDSITREKLETMKKYDVSRISINPQTMNDETLKSIGRNHSVKDVIDKFNLARDLGFDNINMDIIIGLPNEGINEIKNTCNLIKKLRPDSLTIHGMSIKRASRLYENLVLKKSLKIENQENLNIMYDMSKSLSKDLNMEPYYMYRQKNMVGNMENVGFSVLGKESVYNIQMIEDSQTIIAIGADAVSKVVYLTEGKNRIERFANIKDVKEYISRIDDMVKGKIDLLNTLYK</sequence>
<dbReference type="RefSeq" id="WP_055259233.1">
    <property type="nucleotide sequence ID" value="NZ_CABIXL010000005.1"/>
</dbReference>